<protein>
    <submittedName>
        <fullName evidence="2">HTH_XRE domain containing protein</fullName>
    </submittedName>
</protein>
<feature type="domain" description="HTH cro/C1-type" evidence="1">
    <location>
        <begin position="8"/>
        <end position="62"/>
    </location>
</feature>
<dbReference type="Gene3D" id="1.10.260.40">
    <property type="entry name" value="lambda repressor-like DNA-binding domains"/>
    <property type="match status" value="1"/>
</dbReference>
<dbReference type="CDD" id="cd00093">
    <property type="entry name" value="HTH_XRE"/>
    <property type="match status" value="1"/>
</dbReference>
<reference evidence="2" key="1">
    <citation type="submission" date="2020-04" db="EMBL/GenBank/DDBJ databases">
        <authorList>
            <person name="Chiriac C."/>
            <person name="Salcher M."/>
            <person name="Ghai R."/>
            <person name="Kavagutti S V."/>
        </authorList>
    </citation>
    <scope>NUCLEOTIDE SEQUENCE</scope>
</reference>
<dbReference type="GO" id="GO:0003677">
    <property type="term" value="F:DNA binding"/>
    <property type="evidence" value="ECO:0007669"/>
    <property type="project" value="InterPro"/>
</dbReference>
<name>A0A6J5LHM7_9CAUD</name>
<dbReference type="PROSITE" id="PS50943">
    <property type="entry name" value="HTH_CROC1"/>
    <property type="match status" value="1"/>
</dbReference>
<dbReference type="SUPFAM" id="SSF47413">
    <property type="entry name" value="lambda repressor-like DNA-binding domains"/>
    <property type="match status" value="1"/>
</dbReference>
<dbReference type="SMART" id="SM00530">
    <property type="entry name" value="HTH_XRE"/>
    <property type="match status" value="1"/>
</dbReference>
<evidence type="ECO:0000313" key="2">
    <source>
        <dbReference type="EMBL" id="CAB4131119.1"/>
    </source>
</evidence>
<dbReference type="InterPro" id="IPR010982">
    <property type="entry name" value="Lambda_DNA-bd_dom_sf"/>
</dbReference>
<gene>
    <name evidence="2" type="ORF">UFOVP124_58</name>
</gene>
<accession>A0A6J5LHM7</accession>
<evidence type="ECO:0000259" key="1">
    <source>
        <dbReference type="PROSITE" id="PS50943"/>
    </source>
</evidence>
<sequence>MTTTAERFKALRQAAGLSQVELAERLGIIQAHVSAIETGRIDPGAEIMARYCVAMGWRLADLIGEERAKLIQSAIGPAK</sequence>
<organism evidence="2">
    <name type="scientific">uncultured Caudovirales phage</name>
    <dbReference type="NCBI Taxonomy" id="2100421"/>
    <lineage>
        <taxon>Viruses</taxon>
        <taxon>Duplodnaviria</taxon>
        <taxon>Heunggongvirae</taxon>
        <taxon>Uroviricota</taxon>
        <taxon>Caudoviricetes</taxon>
        <taxon>Peduoviridae</taxon>
        <taxon>Maltschvirus</taxon>
        <taxon>Maltschvirus maltsch</taxon>
    </lineage>
</organism>
<dbReference type="Pfam" id="PF13560">
    <property type="entry name" value="HTH_31"/>
    <property type="match status" value="1"/>
</dbReference>
<dbReference type="InterPro" id="IPR001387">
    <property type="entry name" value="Cro/C1-type_HTH"/>
</dbReference>
<dbReference type="EMBL" id="LR796250">
    <property type="protein sequence ID" value="CAB4131119.1"/>
    <property type="molecule type" value="Genomic_DNA"/>
</dbReference>
<proteinExistence type="predicted"/>